<evidence type="ECO:0000259" key="1">
    <source>
        <dbReference type="Pfam" id="PF02625"/>
    </source>
</evidence>
<gene>
    <name evidence="3" type="ORF">Aam_016_021</name>
</gene>
<keyword evidence="4" id="KW-1185">Reference proteome</keyword>
<dbReference type="OrthoDB" id="9815497at2"/>
<protein>
    <submittedName>
        <fullName evidence="3">Xanthine dehydrogenase accessory factor XdhC/CoxI</fullName>
    </submittedName>
</protein>
<dbReference type="AlphaFoldDB" id="A0A0D6PCH0"/>
<reference evidence="3 4" key="1">
    <citation type="submission" date="2012-11" db="EMBL/GenBank/DDBJ databases">
        <title>Whole genome sequence of Acidocella aminolytica 101 = DSM 11237.</title>
        <authorList>
            <person name="Azuma Y."/>
            <person name="Higashiura N."/>
            <person name="Hirakawa H."/>
            <person name="Matsushita K."/>
        </authorList>
    </citation>
    <scope>NUCLEOTIDE SEQUENCE [LARGE SCALE GENOMIC DNA]</scope>
    <source>
        <strain evidence="4">101 / DSM 11237</strain>
    </source>
</reference>
<dbReference type="PANTHER" id="PTHR30388">
    <property type="entry name" value="ALDEHYDE OXIDOREDUCTASE MOLYBDENUM COFACTOR ASSEMBLY PROTEIN"/>
    <property type="match status" value="1"/>
</dbReference>
<dbReference type="Gene3D" id="3.40.50.720">
    <property type="entry name" value="NAD(P)-binding Rossmann-like Domain"/>
    <property type="match status" value="1"/>
</dbReference>
<dbReference type="InterPro" id="IPR027051">
    <property type="entry name" value="XdhC_Rossmann_dom"/>
</dbReference>
<evidence type="ECO:0000313" key="4">
    <source>
        <dbReference type="Proteomes" id="UP000032668"/>
    </source>
</evidence>
<dbReference type="STRING" id="1120923.SAMN02746095_02286"/>
<evidence type="ECO:0000259" key="2">
    <source>
        <dbReference type="Pfam" id="PF13478"/>
    </source>
</evidence>
<dbReference type="InterPro" id="IPR052698">
    <property type="entry name" value="MoCofactor_Util/Proc"/>
</dbReference>
<dbReference type="InterPro" id="IPR003777">
    <property type="entry name" value="XdhC_CoxI"/>
</dbReference>
<evidence type="ECO:0000313" key="3">
    <source>
        <dbReference type="EMBL" id="GAN79051.1"/>
    </source>
</evidence>
<dbReference type="RefSeq" id="WP_048877529.1">
    <property type="nucleotide sequence ID" value="NZ_BANC01000016.1"/>
</dbReference>
<comment type="caution">
    <text evidence="3">The sequence shown here is derived from an EMBL/GenBank/DDBJ whole genome shotgun (WGS) entry which is preliminary data.</text>
</comment>
<name>A0A0D6PCH0_9PROT</name>
<dbReference type="Pfam" id="PF13478">
    <property type="entry name" value="XdhC_C"/>
    <property type="match status" value="1"/>
</dbReference>
<organism evidence="3 4">
    <name type="scientific">Acidocella aminolytica 101 = DSM 11237</name>
    <dbReference type="NCBI Taxonomy" id="1120923"/>
    <lineage>
        <taxon>Bacteria</taxon>
        <taxon>Pseudomonadati</taxon>
        <taxon>Pseudomonadota</taxon>
        <taxon>Alphaproteobacteria</taxon>
        <taxon>Acetobacterales</taxon>
        <taxon>Acidocellaceae</taxon>
        <taxon>Acidocella</taxon>
    </lineage>
</organism>
<dbReference type="PANTHER" id="PTHR30388:SF4">
    <property type="entry name" value="MOLYBDENUM COFACTOR INSERTION CHAPERONE PAOD"/>
    <property type="match status" value="1"/>
</dbReference>
<dbReference type="Proteomes" id="UP000032668">
    <property type="component" value="Unassembled WGS sequence"/>
</dbReference>
<feature type="domain" description="XdhC- CoxI" evidence="1">
    <location>
        <begin position="17"/>
        <end position="79"/>
    </location>
</feature>
<dbReference type="Pfam" id="PF02625">
    <property type="entry name" value="XdhC_CoxI"/>
    <property type="match status" value="1"/>
</dbReference>
<feature type="domain" description="XdhC Rossmann" evidence="2">
    <location>
        <begin position="155"/>
        <end position="294"/>
    </location>
</feature>
<sequence>MSDLTRLLALALANPDAKMALATVTSTWGSAPRPCGSHMLVLENGRFEGSVSGGCVENAVMTEVADVISNNRFLTRRYGVTNESAWAVGLPCGGEIEVMIQPVSPNGFRQELFSRLAAAQADGEPVQLTTDAMGHTSEQLGGSGFVNIYRPPRRMLIVGAVQIAQSLAVIAQEVGMRVTLIDPRGLYLTPERFPGITLDSRWPDEAVAALVPNNSTAVVTLSHDTKLDDPALAAALRAPTGYIAALGSRRSHATRLQRLSLLGFTSAELQRIEGPAGLKIGAVGSSEIALSIIASAVKELTAGEHALPDAAYTS</sequence>
<accession>A0A0D6PCH0</accession>
<dbReference type="EMBL" id="BANC01000016">
    <property type="protein sequence ID" value="GAN79051.1"/>
    <property type="molecule type" value="Genomic_DNA"/>
</dbReference>
<proteinExistence type="predicted"/>